<sequence>MLDVVLELSSNKSRSSISNCTLSEFQLLQLINFVTKLKRNIYTQIRLSKVSLERELSSVKAIWQTSAPALLRDFSPGLLLNSANRPHSSFEILPPKSNNGLRTSLKRTIDDYHQKKKT</sequence>
<feature type="region of interest" description="Disordered" evidence="1">
    <location>
        <begin position="87"/>
        <end position="118"/>
    </location>
</feature>
<gene>
    <name evidence="2" type="ORF">CDAR_46841</name>
</gene>
<accession>A0AAV4T3U9</accession>
<evidence type="ECO:0000313" key="3">
    <source>
        <dbReference type="Proteomes" id="UP001054837"/>
    </source>
</evidence>
<reference evidence="2 3" key="1">
    <citation type="submission" date="2021-06" db="EMBL/GenBank/DDBJ databases">
        <title>Caerostris darwini draft genome.</title>
        <authorList>
            <person name="Kono N."/>
            <person name="Arakawa K."/>
        </authorList>
    </citation>
    <scope>NUCLEOTIDE SEQUENCE [LARGE SCALE GENOMIC DNA]</scope>
</reference>
<proteinExistence type="predicted"/>
<name>A0AAV4T3U9_9ARAC</name>
<protein>
    <submittedName>
        <fullName evidence="2">Uncharacterized protein</fullName>
    </submittedName>
</protein>
<comment type="caution">
    <text evidence="2">The sequence shown here is derived from an EMBL/GenBank/DDBJ whole genome shotgun (WGS) entry which is preliminary data.</text>
</comment>
<organism evidence="2 3">
    <name type="scientific">Caerostris darwini</name>
    <dbReference type="NCBI Taxonomy" id="1538125"/>
    <lineage>
        <taxon>Eukaryota</taxon>
        <taxon>Metazoa</taxon>
        <taxon>Ecdysozoa</taxon>
        <taxon>Arthropoda</taxon>
        <taxon>Chelicerata</taxon>
        <taxon>Arachnida</taxon>
        <taxon>Araneae</taxon>
        <taxon>Araneomorphae</taxon>
        <taxon>Entelegynae</taxon>
        <taxon>Araneoidea</taxon>
        <taxon>Araneidae</taxon>
        <taxon>Caerostris</taxon>
    </lineage>
</organism>
<feature type="compositionally biased region" description="Basic and acidic residues" evidence="1">
    <location>
        <begin position="107"/>
        <end position="118"/>
    </location>
</feature>
<evidence type="ECO:0000313" key="2">
    <source>
        <dbReference type="EMBL" id="GIY38553.1"/>
    </source>
</evidence>
<keyword evidence="3" id="KW-1185">Reference proteome</keyword>
<dbReference type="Proteomes" id="UP001054837">
    <property type="component" value="Unassembled WGS sequence"/>
</dbReference>
<dbReference type="EMBL" id="BPLQ01008639">
    <property type="protein sequence ID" value="GIY38553.1"/>
    <property type="molecule type" value="Genomic_DNA"/>
</dbReference>
<evidence type="ECO:0000256" key="1">
    <source>
        <dbReference type="SAM" id="MobiDB-lite"/>
    </source>
</evidence>
<dbReference type="AlphaFoldDB" id="A0AAV4T3U9"/>